<evidence type="ECO:0000256" key="2">
    <source>
        <dbReference type="ARBA" id="ARBA00022801"/>
    </source>
</evidence>
<name>A0A813LW14_POLGL</name>
<evidence type="ECO:0000313" key="11">
    <source>
        <dbReference type="Proteomes" id="UP000654075"/>
    </source>
</evidence>
<evidence type="ECO:0000256" key="1">
    <source>
        <dbReference type="ARBA" id="ARBA00022729"/>
    </source>
</evidence>
<comment type="similarity">
    <text evidence="4">Belongs to the metallophosphoesterase superfamily. Purple acid phosphatase family.</text>
</comment>
<sequence length="591" mass="65457">MVSARRVGSSCVHLFALLAGFVFCCSGSTCEEPSALEDDTALLDLRFEDDSALELLQRAATKKEVSSHGARQQSQSADIPLGVTSIYSRPAKFDALPESNFVPNSECGGGNCSQQVHITLGGPGEMVVSFASSPDAETPAEVKFALAADWGLAREAAEGTTETYSQLMFWNPQLVNPAVKGRFDLSAEAEAKIRSTDTWAFDKETGKHYKAWKHMTAKQVVHEFDRGTVQGKYKNPSEYYDSPALHTVVLKGLKPGQEYKYQVANDDRVFSFRMPEDGRKAFPFKVGVISDVGQTPVSNSTFFGLAKMSPDVVVLSGDLSYADGYYHRWDTYGQLAEQLGAFVPVMSCPGNHEVGDGEAFVSYRIRYPMPFAASGSSDSSYWSRDMGPMHVISINSYAGTAPGTSQFRWLSQDLQKYSRERTPWLVVLMHVPFYNSNSGHLGEAKLQQENIEDMLYQYGVNVVISGHVHSYERTFPTYHNKTHPCGLTYLNMGDAGNREGPYMDWLPGQKGASSPEWSAFREGSFGFGSLLIQNETHMHFTWQRNACFDHGQLSFDAENCSTTRDNSEDKASNSDDAWIVRSQLACENQRG</sequence>
<feature type="chain" id="PRO_5035952929" description="Purple acid phosphatase" evidence="4">
    <location>
        <begin position="28"/>
        <end position="591"/>
    </location>
</feature>
<dbReference type="InterPro" id="IPR008963">
    <property type="entry name" value="Purple_acid_Pase-like_N"/>
</dbReference>
<dbReference type="CDD" id="cd00839">
    <property type="entry name" value="MPP_PAPs"/>
    <property type="match status" value="1"/>
</dbReference>
<feature type="domain" description="Purple acid phosphatase C-terminal" evidence="6">
    <location>
        <begin position="488"/>
        <end position="546"/>
    </location>
</feature>
<evidence type="ECO:0000313" key="8">
    <source>
        <dbReference type="EMBL" id="CAE8638200.1"/>
    </source>
</evidence>
<dbReference type="InterPro" id="IPR025733">
    <property type="entry name" value="PAPs_C"/>
</dbReference>
<dbReference type="PANTHER" id="PTHR22953">
    <property type="entry name" value="ACID PHOSPHATASE RELATED"/>
    <property type="match status" value="1"/>
</dbReference>
<evidence type="ECO:0000256" key="4">
    <source>
        <dbReference type="RuleBase" id="RU361203"/>
    </source>
</evidence>
<dbReference type="InterPro" id="IPR029052">
    <property type="entry name" value="Metallo-depent_PP-like"/>
</dbReference>
<dbReference type="Proteomes" id="UP000626109">
    <property type="component" value="Unassembled WGS sequence"/>
</dbReference>
<evidence type="ECO:0000313" key="10">
    <source>
        <dbReference type="Proteomes" id="UP000626109"/>
    </source>
</evidence>
<evidence type="ECO:0000259" key="7">
    <source>
        <dbReference type="Pfam" id="PF16656"/>
    </source>
</evidence>
<organism evidence="9 10">
    <name type="scientific">Polarella glacialis</name>
    <name type="common">Dinoflagellate</name>
    <dbReference type="NCBI Taxonomy" id="89957"/>
    <lineage>
        <taxon>Eukaryota</taxon>
        <taxon>Sar</taxon>
        <taxon>Alveolata</taxon>
        <taxon>Dinophyceae</taxon>
        <taxon>Suessiales</taxon>
        <taxon>Suessiaceae</taxon>
        <taxon>Polarella</taxon>
    </lineage>
</organism>
<dbReference type="Gene3D" id="2.60.40.380">
    <property type="entry name" value="Purple acid phosphatase-like, N-terminal"/>
    <property type="match status" value="1"/>
</dbReference>
<dbReference type="InterPro" id="IPR039331">
    <property type="entry name" value="PAPs-like"/>
</dbReference>
<dbReference type="GO" id="GO:0003993">
    <property type="term" value="F:acid phosphatase activity"/>
    <property type="evidence" value="ECO:0007669"/>
    <property type="project" value="UniProtKB-EC"/>
</dbReference>
<dbReference type="InterPro" id="IPR041792">
    <property type="entry name" value="MPP_PAP"/>
</dbReference>
<accession>A0A813LW14</accession>
<proteinExistence type="inferred from homology"/>
<dbReference type="InterPro" id="IPR015914">
    <property type="entry name" value="PAPs_N"/>
</dbReference>
<dbReference type="OMA" id="NHEYASA"/>
<dbReference type="GO" id="GO:0046872">
    <property type="term" value="F:metal ion binding"/>
    <property type="evidence" value="ECO:0007669"/>
    <property type="project" value="InterPro"/>
</dbReference>
<keyword evidence="3" id="KW-0325">Glycoprotein</keyword>
<evidence type="ECO:0000259" key="5">
    <source>
        <dbReference type="Pfam" id="PF00149"/>
    </source>
</evidence>
<feature type="domain" description="Calcineurin-like phosphoesterase" evidence="5">
    <location>
        <begin position="284"/>
        <end position="471"/>
    </location>
</feature>
<keyword evidence="2 4" id="KW-0378">Hydrolase</keyword>
<keyword evidence="1 4" id="KW-0732">Signal</keyword>
<dbReference type="EC" id="3.1.3.2" evidence="4"/>
<feature type="domain" description="Purple acid phosphatase N-terminal" evidence="7">
    <location>
        <begin position="114"/>
        <end position="273"/>
    </location>
</feature>
<dbReference type="Pfam" id="PF16656">
    <property type="entry name" value="Pur_ac_phosph_N"/>
    <property type="match status" value="1"/>
</dbReference>
<dbReference type="OrthoDB" id="411061at2759"/>
<evidence type="ECO:0000259" key="6">
    <source>
        <dbReference type="Pfam" id="PF14008"/>
    </source>
</evidence>
<dbReference type="SUPFAM" id="SSF56300">
    <property type="entry name" value="Metallo-dependent phosphatases"/>
    <property type="match status" value="1"/>
</dbReference>
<reference evidence="9" key="1">
    <citation type="submission" date="2021-02" db="EMBL/GenBank/DDBJ databases">
        <authorList>
            <person name="Dougan E. K."/>
            <person name="Rhodes N."/>
            <person name="Thang M."/>
            <person name="Chan C."/>
        </authorList>
    </citation>
    <scope>NUCLEOTIDE SEQUENCE</scope>
</reference>
<dbReference type="Proteomes" id="UP000654075">
    <property type="component" value="Unassembled WGS sequence"/>
</dbReference>
<evidence type="ECO:0000256" key="3">
    <source>
        <dbReference type="ARBA" id="ARBA00023180"/>
    </source>
</evidence>
<dbReference type="EMBL" id="CAJNNV010031885">
    <property type="protein sequence ID" value="CAE8638200.1"/>
    <property type="molecule type" value="Genomic_DNA"/>
</dbReference>
<dbReference type="Gene3D" id="3.60.21.10">
    <property type="match status" value="1"/>
</dbReference>
<evidence type="ECO:0000313" key="9">
    <source>
        <dbReference type="EMBL" id="CAE8740389.1"/>
    </source>
</evidence>
<dbReference type="SUPFAM" id="SSF49363">
    <property type="entry name" value="Purple acid phosphatase, N-terminal domain"/>
    <property type="match status" value="1"/>
</dbReference>
<keyword evidence="11" id="KW-1185">Reference proteome</keyword>
<gene>
    <name evidence="8" type="ORF">PGLA1383_LOCUS53437</name>
    <name evidence="9" type="ORF">PGLA2088_LOCUS50017</name>
</gene>
<dbReference type="Pfam" id="PF14008">
    <property type="entry name" value="Metallophos_C"/>
    <property type="match status" value="1"/>
</dbReference>
<dbReference type="Pfam" id="PF00149">
    <property type="entry name" value="Metallophos"/>
    <property type="match status" value="1"/>
</dbReference>
<dbReference type="PANTHER" id="PTHR22953:SF153">
    <property type="entry name" value="PURPLE ACID PHOSPHATASE"/>
    <property type="match status" value="1"/>
</dbReference>
<feature type="signal peptide" evidence="4">
    <location>
        <begin position="1"/>
        <end position="27"/>
    </location>
</feature>
<dbReference type="EMBL" id="CAJNNW010037252">
    <property type="protein sequence ID" value="CAE8740389.1"/>
    <property type="molecule type" value="Genomic_DNA"/>
</dbReference>
<dbReference type="InterPro" id="IPR004843">
    <property type="entry name" value="Calcineurin-like_PHP"/>
</dbReference>
<protein>
    <recommendedName>
        <fullName evidence="4">Purple acid phosphatase</fullName>
        <ecNumber evidence="4">3.1.3.2</ecNumber>
    </recommendedName>
</protein>
<comment type="caution">
    <text evidence="9">The sequence shown here is derived from an EMBL/GenBank/DDBJ whole genome shotgun (WGS) entry which is preliminary data.</text>
</comment>
<comment type="catalytic activity">
    <reaction evidence="4">
        <text>a phosphate monoester + H2O = an alcohol + phosphate</text>
        <dbReference type="Rhea" id="RHEA:15017"/>
        <dbReference type="ChEBI" id="CHEBI:15377"/>
        <dbReference type="ChEBI" id="CHEBI:30879"/>
        <dbReference type="ChEBI" id="CHEBI:43474"/>
        <dbReference type="ChEBI" id="CHEBI:67140"/>
        <dbReference type="EC" id="3.1.3.2"/>
    </reaction>
</comment>
<dbReference type="AlphaFoldDB" id="A0A813LW14"/>